<dbReference type="InterPro" id="IPR000644">
    <property type="entry name" value="CBS_dom"/>
</dbReference>
<evidence type="ECO:0000256" key="3">
    <source>
        <dbReference type="ARBA" id="ARBA00022692"/>
    </source>
</evidence>
<evidence type="ECO:0000256" key="2">
    <source>
        <dbReference type="ARBA" id="ARBA00022448"/>
    </source>
</evidence>
<evidence type="ECO:0000256" key="9">
    <source>
        <dbReference type="ARBA" id="ARBA00023303"/>
    </source>
</evidence>
<evidence type="ECO:0000256" key="5">
    <source>
        <dbReference type="ARBA" id="ARBA00023065"/>
    </source>
</evidence>
<organism evidence="13 14">
    <name type="scientific">Kriegella aquimaris</name>
    <dbReference type="NCBI Taxonomy" id="192904"/>
    <lineage>
        <taxon>Bacteria</taxon>
        <taxon>Pseudomonadati</taxon>
        <taxon>Bacteroidota</taxon>
        <taxon>Flavobacteriia</taxon>
        <taxon>Flavobacteriales</taxon>
        <taxon>Flavobacteriaceae</taxon>
        <taxon>Kriegella</taxon>
    </lineage>
</organism>
<keyword evidence="6 11" id="KW-0472">Membrane</keyword>
<dbReference type="STRING" id="192904.SAMN04488514_105249"/>
<evidence type="ECO:0000256" key="8">
    <source>
        <dbReference type="ARBA" id="ARBA00023214"/>
    </source>
</evidence>
<evidence type="ECO:0000313" key="13">
    <source>
        <dbReference type="EMBL" id="SDM15494.1"/>
    </source>
</evidence>
<dbReference type="PANTHER" id="PTHR43427:SF6">
    <property type="entry name" value="CHLORIDE CHANNEL PROTEIN CLC-E"/>
    <property type="match status" value="1"/>
</dbReference>
<dbReference type="InterPro" id="IPR046342">
    <property type="entry name" value="CBS_dom_sf"/>
</dbReference>
<comment type="subcellular location">
    <subcellularLocation>
        <location evidence="1">Membrane</location>
        <topology evidence="1">Multi-pass membrane protein</topology>
    </subcellularLocation>
</comment>
<accession>A0A1G9QWX9</accession>
<evidence type="ECO:0000256" key="1">
    <source>
        <dbReference type="ARBA" id="ARBA00004141"/>
    </source>
</evidence>
<dbReference type="AlphaFoldDB" id="A0A1G9QWX9"/>
<keyword evidence="9" id="KW-0407">Ion channel</keyword>
<feature type="transmembrane region" description="Helical" evidence="11">
    <location>
        <begin position="248"/>
        <end position="271"/>
    </location>
</feature>
<dbReference type="CDD" id="cd02205">
    <property type="entry name" value="CBS_pair_SF"/>
    <property type="match status" value="1"/>
</dbReference>
<keyword evidence="3 11" id="KW-0812">Transmembrane</keyword>
<evidence type="ECO:0000256" key="6">
    <source>
        <dbReference type="ARBA" id="ARBA00023136"/>
    </source>
</evidence>
<dbReference type="InterPro" id="IPR050368">
    <property type="entry name" value="ClC-type_chloride_channel"/>
</dbReference>
<gene>
    <name evidence="13" type="ORF">SAMN04488514_105249</name>
</gene>
<dbReference type="PANTHER" id="PTHR43427">
    <property type="entry name" value="CHLORIDE CHANNEL PROTEIN CLC-E"/>
    <property type="match status" value="1"/>
</dbReference>
<evidence type="ECO:0000256" key="11">
    <source>
        <dbReference type="SAM" id="Phobius"/>
    </source>
</evidence>
<evidence type="ECO:0000256" key="4">
    <source>
        <dbReference type="ARBA" id="ARBA00022989"/>
    </source>
</evidence>
<feature type="transmembrane region" description="Helical" evidence="11">
    <location>
        <begin position="357"/>
        <end position="379"/>
    </location>
</feature>
<dbReference type="PRINTS" id="PR00762">
    <property type="entry name" value="CLCHANNEL"/>
</dbReference>
<feature type="domain" description="CBS" evidence="12">
    <location>
        <begin position="548"/>
        <end position="605"/>
    </location>
</feature>
<dbReference type="PROSITE" id="PS51371">
    <property type="entry name" value="CBS"/>
    <property type="match status" value="2"/>
</dbReference>
<feature type="transmembrane region" description="Helical" evidence="11">
    <location>
        <begin position="38"/>
        <end position="57"/>
    </location>
</feature>
<dbReference type="Pfam" id="PF00654">
    <property type="entry name" value="Voltage_CLC"/>
    <property type="match status" value="1"/>
</dbReference>
<keyword evidence="8" id="KW-0868">Chloride</keyword>
<evidence type="ECO:0000256" key="10">
    <source>
        <dbReference type="PROSITE-ProRule" id="PRU00703"/>
    </source>
</evidence>
<feature type="transmembrane region" description="Helical" evidence="11">
    <location>
        <begin position="330"/>
        <end position="350"/>
    </location>
</feature>
<feature type="transmembrane region" description="Helical" evidence="11">
    <location>
        <begin position="283"/>
        <end position="303"/>
    </location>
</feature>
<keyword evidence="7" id="KW-0869">Chloride channel</keyword>
<dbReference type="CDD" id="cd00400">
    <property type="entry name" value="Voltage_gated_ClC"/>
    <property type="match status" value="1"/>
</dbReference>
<reference evidence="14" key="1">
    <citation type="submission" date="2016-10" db="EMBL/GenBank/DDBJ databases">
        <authorList>
            <person name="Varghese N."/>
            <person name="Submissions S."/>
        </authorList>
    </citation>
    <scope>NUCLEOTIDE SEQUENCE [LARGE SCALE GENOMIC DNA]</scope>
    <source>
        <strain evidence="14">DSM 19886</strain>
    </source>
</reference>
<dbReference type="Gene3D" id="3.10.580.10">
    <property type="entry name" value="CBS-domain"/>
    <property type="match status" value="1"/>
</dbReference>
<feature type="transmembrane region" description="Helical" evidence="11">
    <location>
        <begin position="399"/>
        <end position="420"/>
    </location>
</feature>
<evidence type="ECO:0000256" key="7">
    <source>
        <dbReference type="ARBA" id="ARBA00023173"/>
    </source>
</evidence>
<dbReference type="GO" id="GO:0005254">
    <property type="term" value="F:chloride channel activity"/>
    <property type="evidence" value="ECO:0007669"/>
    <property type="project" value="UniProtKB-KW"/>
</dbReference>
<dbReference type="Gene3D" id="1.10.3080.10">
    <property type="entry name" value="Clc chloride channel"/>
    <property type="match status" value="1"/>
</dbReference>
<keyword evidence="4 11" id="KW-1133">Transmembrane helix</keyword>
<dbReference type="SUPFAM" id="SSF54631">
    <property type="entry name" value="CBS-domain pair"/>
    <property type="match status" value="1"/>
</dbReference>
<feature type="domain" description="CBS" evidence="12">
    <location>
        <begin position="482"/>
        <end position="540"/>
    </location>
</feature>
<dbReference type="EMBL" id="FNGV01000005">
    <property type="protein sequence ID" value="SDM15494.1"/>
    <property type="molecule type" value="Genomic_DNA"/>
</dbReference>
<evidence type="ECO:0000313" key="14">
    <source>
        <dbReference type="Proteomes" id="UP000199440"/>
    </source>
</evidence>
<dbReference type="Pfam" id="PF00571">
    <property type="entry name" value="CBS"/>
    <property type="match status" value="2"/>
</dbReference>
<dbReference type="InterPro" id="IPR014743">
    <property type="entry name" value="Cl-channel_core"/>
</dbReference>
<proteinExistence type="predicted"/>
<dbReference type="SUPFAM" id="SSF81340">
    <property type="entry name" value="Clc chloride channel"/>
    <property type="match status" value="1"/>
</dbReference>
<name>A0A1G9QWX9_9FLAO</name>
<dbReference type="GO" id="GO:0034707">
    <property type="term" value="C:chloride channel complex"/>
    <property type="evidence" value="ECO:0007669"/>
    <property type="project" value="UniProtKB-KW"/>
</dbReference>
<feature type="transmembrane region" description="Helical" evidence="11">
    <location>
        <begin position="77"/>
        <end position="95"/>
    </location>
</feature>
<protein>
    <submittedName>
        <fullName evidence="13">Chloride channel protein, CIC family</fullName>
    </submittedName>
</protein>
<feature type="transmembrane region" description="Helical" evidence="11">
    <location>
        <begin position="427"/>
        <end position="444"/>
    </location>
</feature>
<keyword evidence="10" id="KW-0129">CBS domain</keyword>
<dbReference type="InterPro" id="IPR001807">
    <property type="entry name" value="ClC"/>
</dbReference>
<feature type="transmembrane region" description="Helical" evidence="11">
    <location>
        <begin position="210"/>
        <end position="228"/>
    </location>
</feature>
<keyword evidence="2" id="KW-0813">Transport</keyword>
<dbReference type="Proteomes" id="UP000199440">
    <property type="component" value="Unassembled WGS sequence"/>
</dbReference>
<evidence type="ECO:0000259" key="12">
    <source>
        <dbReference type="PROSITE" id="PS51371"/>
    </source>
</evidence>
<sequence length="607" mass="66532">MGFFNTFKEANNEMPAQKKTLFKRLLIWKYKNISSKTFVHIMSVVVGLLAGLAAVTLKNLTYFIEALLEKGILFSNNGLYFILPIIGLTLVYLYVKFVHKEKLQLAVSSILFSLSKKKGIIDSKQIYSRLITAPLTVGFGGSTGLLGPAVASGSAISSTLGQLFHMNSKTQSLLIACASAGAIASIFQSPIAAIIFAVEVFSLDLTMLSMLPLLLASISGVLTSYFFLGNEVLFSYTITENFEVKDTLFYIILGVGTAFASIYFTKMYFGILNLFKFLKSPKYKLLVGGLAIGIMLYFIPPLYGEGFGFINNLLQGDHVQALGKTPFDRYIGNIWVVIALLFGITIFKAVAMTTTLAAGGAGGTFIPTMVMGSALGNVLAKVINNSGLGFAVSESNFTLIGMAGLIAGVLHAPLTAIFLIAEITGGYALFVPLMITASISYLIAKSALDYTIYTRELAESGELLTHDKDQTVLTLMQLDDVIEKNFKVVHPEMTLGAMLHESVAKSTRNIFPVVDEKKAFVGIVLLDDIRECMFNTDMYTTTTVSDYMHAAPEHIFYEKDSMQKVMRKFQDSGAWNLPVIKDGRYMGFVSKSKLLTAYRRELINFTK</sequence>
<keyword evidence="5" id="KW-0406">Ion transport</keyword>
<feature type="transmembrane region" description="Helical" evidence="11">
    <location>
        <begin position="171"/>
        <end position="198"/>
    </location>
</feature>
<keyword evidence="14" id="KW-1185">Reference proteome</keyword>